<dbReference type="InterPro" id="IPR011701">
    <property type="entry name" value="MFS"/>
</dbReference>
<feature type="transmembrane region" description="Helical" evidence="6">
    <location>
        <begin position="297"/>
        <end position="318"/>
    </location>
</feature>
<evidence type="ECO:0000256" key="1">
    <source>
        <dbReference type="ARBA" id="ARBA00004141"/>
    </source>
</evidence>
<dbReference type="EMBL" id="LYOS01000001">
    <property type="protein sequence ID" value="OFV68704.1"/>
    <property type="molecule type" value="Genomic_DNA"/>
</dbReference>
<dbReference type="InterPro" id="IPR001958">
    <property type="entry name" value="Tet-R_TetA/multi-R_MdtG-like"/>
</dbReference>
<dbReference type="InterPro" id="IPR050930">
    <property type="entry name" value="MFS_Vesicular_Transporter"/>
</dbReference>
<feature type="domain" description="Major facilitator superfamily (MFS) profile" evidence="7">
    <location>
        <begin position="7"/>
        <end position="384"/>
    </location>
</feature>
<organism evidence="8 9">
    <name type="scientific">Candidatus Syntropharchaeum caldarium</name>
    <dbReference type="NCBI Taxonomy" id="1838285"/>
    <lineage>
        <taxon>Archaea</taxon>
        <taxon>Methanobacteriati</taxon>
        <taxon>Methanobacteriota</taxon>
        <taxon>Stenosarchaea group</taxon>
        <taxon>Methanomicrobia</taxon>
        <taxon>Methanosarcinales</taxon>
        <taxon>ANME-2 cluster</taxon>
        <taxon>Candidatus Syntropharchaeum</taxon>
    </lineage>
</organism>
<evidence type="ECO:0000256" key="4">
    <source>
        <dbReference type="ARBA" id="ARBA00022989"/>
    </source>
</evidence>
<comment type="caution">
    <text evidence="8">The sequence shown here is derived from an EMBL/GenBank/DDBJ whole genome shotgun (WGS) entry which is preliminary data.</text>
</comment>
<accession>A0A1F2PCF3</accession>
<feature type="transmembrane region" description="Helical" evidence="6">
    <location>
        <begin position="330"/>
        <end position="352"/>
    </location>
</feature>
<dbReference type="PRINTS" id="PR01035">
    <property type="entry name" value="TCRTETA"/>
</dbReference>
<feature type="transmembrane region" description="Helical" evidence="6">
    <location>
        <begin position="132"/>
        <end position="153"/>
    </location>
</feature>
<keyword evidence="2" id="KW-0813">Transport</keyword>
<sequence>MRSGDGRIHLLALTIFIVMVGVGIIAPILPLYADSLGATGFWIGFIYAGFAISRTIFMPIIGRLSDQRGRKLFITLGLLLYGFISLGYVYSRNVYELAGVRLISGFGSAMVTPIAFAYAAEVAPMDGEGRVFGEMGMALAVGIGIGVLIGGLLSDHFGMAVPFYTLGVLSTFTLILVLWRLPNQRSEIQSDVSRGSNLRKILRYDLVKGVCVFRFVSAFSIGAIMSFIPIYAAGLEITPAGIGILLSVNIVLAGLFQPFFGSFADRRNRVQLVFWGNIIFSVALLLVPYAGSFRSLLILNFIMGTGGAIALPASLTMLTDIGREEGMGSILGVYNSAMSLGMATGPIVAGVVMDMIGVSQIFTLSAVISIIGSLYFLGRATCAK</sequence>
<evidence type="ECO:0000256" key="6">
    <source>
        <dbReference type="SAM" id="Phobius"/>
    </source>
</evidence>
<dbReference type="PANTHER" id="PTHR23506:SF23">
    <property type="entry name" value="GH10249P"/>
    <property type="match status" value="1"/>
</dbReference>
<evidence type="ECO:0000256" key="2">
    <source>
        <dbReference type="ARBA" id="ARBA00022448"/>
    </source>
</evidence>
<feature type="transmembrane region" description="Helical" evidence="6">
    <location>
        <begin position="358"/>
        <end position="378"/>
    </location>
</feature>
<gene>
    <name evidence="8" type="ORF">SCAL_000380</name>
</gene>
<feature type="transmembrane region" description="Helical" evidence="6">
    <location>
        <begin position="102"/>
        <end position="120"/>
    </location>
</feature>
<evidence type="ECO:0000256" key="3">
    <source>
        <dbReference type="ARBA" id="ARBA00022692"/>
    </source>
</evidence>
<dbReference type="Proteomes" id="UP000186940">
    <property type="component" value="Unassembled WGS sequence"/>
</dbReference>
<evidence type="ECO:0000256" key="5">
    <source>
        <dbReference type="ARBA" id="ARBA00023136"/>
    </source>
</evidence>
<keyword evidence="3 6" id="KW-0812">Transmembrane</keyword>
<dbReference type="GO" id="GO:0016020">
    <property type="term" value="C:membrane"/>
    <property type="evidence" value="ECO:0007669"/>
    <property type="project" value="UniProtKB-SubCell"/>
</dbReference>
<dbReference type="Pfam" id="PF07690">
    <property type="entry name" value="MFS_1"/>
    <property type="match status" value="2"/>
</dbReference>
<feature type="transmembrane region" description="Helical" evidence="6">
    <location>
        <begin position="206"/>
        <end position="231"/>
    </location>
</feature>
<feature type="transmembrane region" description="Helical" evidence="6">
    <location>
        <begin position="159"/>
        <end position="179"/>
    </location>
</feature>
<dbReference type="STRING" id="1838285.SCAL_000380"/>
<feature type="transmembrane region" description="Helical" evidence="6">
    <location>
        <begin position="72"/>
        <end position="90"/>
    </location>
</feature>
<dbReference type="Gene3D" id="1.20.1250.20">
    <property type="entry name" value="MFS general substrate transporter like domains"/>
    <property type="match status" value="2"/>
</dbReference>
<dbReference type="CDD" id="cd17325">
    <property type="entry name" value="MFS_MdtG_SLC18_like"/>
    <property type="match status" value="1"/>
</dbReference>
<proteinExistence type="predicted"/>
<reference evidence="8" key="1">
    <citation type="submission" date="2016-05" db="EMBL/GenBank/DDBJ databases">
        <title>Microbial consortia oxidize butane by reversing methanogenesis.</title>
        <authorList>
            <person name="Laso-Perez R."/>
            <person name="Richter M."/>
            <person name="Wegener G."/>
            <person name="Musat F."/>
        </authorList>
    </citation>
    <scope>NUCLEOTIDE SEQUENCE [LARGE SCALE GENOMIC DNA]</scope>
    <source>
        <strain evidence="8">BOX2</strain>
    </source>
</reference>
<feature type="transmembrane region" description="Helical" evidence="6">
    <location>
        <begin position="272"/>
        <end position="291"/>
    </location>
</feature>
<keyword evidence="9" id="KW-1185">Reference proteome</keyword>
<protein>
    <submittedName>
        <fullName evidence="8">Quinolone resistance protein (NorA)</fullName>
    </submittedName>
</protein>
<feature type="transmembrane region" description="Helical" evidence="6">
    <location>
        <begin position="12"/>
        <end position="33"/>
    </location>
</feature>
<name>A0A1F2PCF3_9EURY</name>
<feature type="transmembrane region" description="Helical" evidence="6">
    <location>
        <begin position="237"/>
        <end position="260"/>
    </location>
</feature>
<evidence type="ECO:0000313" key="9">
    <source>
        <dbReference type="Proteomes" id="UP000186940"/>
    </source>
</evidence>
<dbReference type="GO" id="GO:0022857">
    <property type="term" value="F:transmembrane transporter activity"/>
    <property type="evidence" value="ECO:0007669"/>
    <property type="project" value="InterPro"/>
</dbReference>
<dbReference type="InterPro" id="IPR020846">
    <property type="entry name" value="MFS_dom"/>
</dbReference>
<dbReference type="InterPro" id="IPR036259">
    <property type="entry name" value="MFS_trans_sf"/>
</dbReference>
<keyword evidence="4 6" id="KW-1133">Transmembrane helix</keyword>
<keyword evidence="5 6" id="KW-0472">Membrane</keyword>
<dbReference type="AlphaFoldDB" id="A0A1F2PCF3"/>
<dbReference type="PANTHER" id="PTHR23506">
    <property type="entry name" value="GH10249P"/>
    <property type="match status" value="1"/>
</dbReference>
<feature type="transmembrane region" description="Helical" evidence="6">
    <location>
        <begin position="39"/>
        <end position="60"/>
    </location>
</feature>
<evidence type="ECO:0000259" key="7">
    <source>
        <dbReference type="PROSITE" id="PS50850"/>
    </source>
</evidence>
<comment type="subcellular location">
    <subcellularLocation>
        <location evidence="1">Membrane</location>
        <topology evidence="1">Multi-pass membrane protein</topology>
    </subcellularLocation>
</comment>
<dbReference type="PROSITE" id="PS50850">
    <property type="entry name" value="MFS"/>
    <property type="match status" value="1"/>
</dbReference>
<evidence type="ECO:0000313" key="8">
    <source>
        <dbReference type="EMBL" id="OFV68704.1"/>
    </source>
</evidence>
<dbReference type="SUPFAM" id="SSF103473">
    <property type="entry name" value="MFS general substrate transporter"/>
    <property type="match status" value="1"/>
</dbReference>